<dbReference type="AlphaFoldDB" id="A0A7H9ELT5"/>
<dbReference type="Proteomes" id="UP000510886">
    <property type="component" value="Chromosome"/>
</dbReference>
<dbReference type="EMBL" id="CP047418">
    <property type="protein sequence ID" value="QLL78693.1"/>
    <property type="molecule type" value="Genomic_DNA"/>
</dbReference>
<dbReference type="RefSeq" id="WP_180848862.1">
    <property type="nucleotide sequence ID" value="NZ_CP047418.1"/>
</dbReference>
<sequence length="93" mass="9978">MSKGDGMYGAYDADQDVSQIDWISLWEEVPANSSFTITLPFKIIGDTSKAVTTTIAVGDVKMDLQFATLHPAQIETPAKPTTDKATATTGILQ</sequence>
<protein>
    <submittedName>
        <fullName evidence="1">Uncharacterized protein</fullName>
    </submittedName>
</protein>
<dbReference type="KEGG" id="lsw:GTO87_08910"/>
<proteinExistence type="predicted"/>
<evidence type="ECO:0000313" key="2">
    <source>
        <dbReference type="Proteomes" id="UP000510886"/>
    </source>
</evidence>
<evidence type="ECO:0000313" key="1">
    <source>
        <dbReference type="EMBL" id="QLL78693.1"/>
    </source>
</evidence>
<organism evidence="1 2">
    <name type="scientific">Ligilactobacillus saerimneri</name>
    <dbReference type="NCBI Taxonomy" id="228229"/>
    <lineage>
        <taxon>Bacteria</taxon>
        <taxon>Bacillati</taxon>
        <taxon>Bacillota</taxon>
        <taxon>Bacilli</taxon>
        <taxon>Lactobacillales</taxon>
        <taxon>Lactobacillaceae</taxon>
        <taxon>Ligilactobacillus</taxon>
    </lineage>
</organism>
<reference evidence="1 2" key="1">
    <citation type="submission" date="2020-01" db="EMBL/GenBank/DDBJ databases">
        <title>Complete and circular genome sequences of six lactobacillus isolates from horses.</title>
        <authorList>
            <person name="Hassan H.M."/>
        </authorList>
    </citation>
    <scope>NUCLEOTIDE SEQUENCE [LARGE SCALE GENOMIC DNA]</scope>
    <source>
        <strain evidence="1 2">1A</strain>
    </source>
</reference>
<accession>A0A7H9ELT5</accession>
<gene>
    <name evidence="1" type="ORF">GTO87_08910</name>
</gene>
<name>A0A7H9ELT5_9LACO</name>